<gene>
    <name evidence="2" type="ORF">FLL45_07140</name>
</gene>
<feature type="signal peptide" evidence="1">
    <location>
        <begin position="1"/>
        <end position="22"/>
    </location>
</feature>
<organism evidence="2 3">
    <name type="scientific">Aliikangiella marina</name>
    <dbReference type="NCBI Taxonomy" id="1712262"/>
    <lineage>
        <taxon>Bacteria</taxon>
        <taxon>Pseudomonadati</taxon>
        <taxon>Pseudomonadota</taxon>
        <taxon>Gammaproteobacteria</taxon>
        <taxon>Oceanospirillales</taxon>
        <taxon>Pleioneaceae</taxon>
        <taxon>Aliikangiella</taxon>
    </lineage>
</organism>
<dbReference type="Pfam" id="PF12514">
    <property type="entry name" value="DUF3718"/>
    <property type="match status" value="1"/>
</dbReference>
<accession>A0A545TC03</accession>
<dbReference type="OrthoDB" id="6197363at2"/>
<feature type="chain" id="PRO_5022181935" evidence="1">
    <location>
        <begin position="23"/>
        <end position="146"/>
    </location>
</feature>
<dbReference type="RefSeq" id="WP_142941348.1">
    <property type="nucleotide sequence ID" value="NZ_VIKR01000002.1"/>
</dbReference>
<comment type="caution">
    <text evidence="2">The sequence shown here is derived from an EMBL/GenBank/DDBJ whole genome shotgun (WGS) entry which is preliminary data.</text>
</comment>
<reference evidence="2 3" key="1">
    <citation type="submission" date="2019-06" db="EMBL/GenBank/DDBJ databases">
        <title>Draft genome of Aliikangiella marina GYP-15.</title>
        <authorList>
            <person name="Wang G."/>
        </authorList>
    </citation>
    <scope>NUCLEOTIDE SEQUENCE [LARGE SCALE GENOMIC DNA]</scope>
    <source>
        <strain evidence="2 3">GYP-15</strain>
    </source>
</reference>
<proteinExistence type="predicted"/>
<dbReference type="EMBL" id="VIKR01000002">
    <property type="protein sequence ID" value="TQV74729.1"/>
    <property type="molecule type" value="Genomic_DNA"/>
</dbReference>
<keyword evidence="1" id="KW-0732">Signal</keyword>
<dbReference type="InterPro" id="IPR022193">
    <property type="entry name" value="DUF3718"/>
</dbReference>
<evidence type="ECO:0000313" key="2">
    <source>
        <dbReference type="EMBL" id="TQV74729.1"/>
    </source>
</evidence>
<sequence>MKNLFAFAIVATCLLFVPSAKASVNIANLDRLSASVCEFVKSNNRSALRKKLKSSNLNLRKVYDGLVCQPEGDFSGGSLLRAASFYGSTDISKFLIRKIKKEHITAKEHDGQSVVEWSESALAAGGVKDTSKTQAILDEIKSKIAS</sequence>
<protein>
    <submittedName>
        <fullName evidence="2">DUF3718 domain-containing protein</fullName>
    </submittedName>
</protein>
<evidence type="ECO:0000313" key="3">
    <source>
        <dbReference type="Proteomes" id="UP000317839"/>
    </source>
</evidence>
<name>A0A545TC03_9GAMM</name>
<dbReference type="Proteomes" id="UP000317839">
    <property type="component" value="Unassembled WGS sequence"/>
</dbReference>
<evidence type="ECO:0000256" key="1">
    <source>
        <dbReference type="SAM" id="SignalP"/>
    </source>
</evidence>
<keyword evidence="3" id="KW-1185">Reference proteome</keyword>
<dbReference type="AlphaFoldDB" id="A0A545TC03"/>